<protein>
    <submittedName>
        <fullName evidence="1">LptE family protein</fullName>
    </submittedName>
</protein>
<reference evidence="1" key="1">
    <citation type="submission" date="2023-06" db="EMBL/GenBank/DDBJ databases">
        <title>Genomic of Parafulvivirga corallium.</title>
        <authorList>
            <person name="Wang G."/>
        </authorList>
    </citation>
    <scope>NUCLEOTIDE SEQUENCE</scope>
    <source>
        <strain evidence="1">BMA10</strain>
    </source>
</reference>
<evidence type="ECO:0000313" key="1">
    <source>
        <dbReference type="EMBL" id="MDN5205312.1"/>
    </source>
</evidence>
<dbReference type="EMBL" id="JAUJEA010000016">
    <property type="protein sequence ID" value="MDN5205312.1"/>
    <property type="molecule type" value="Genomic_DNA"/>
</dbReference>
<dbReference type="InterPro" id="IPR007485">
    <property type="entry name" value="LPS_assembly_LptE"/>
</dbReference>
<name>A0ABT8KX00_9BACT</name>
<proteinExistence type="predicted"/>
<gene>
    <name evidence="1" type="ORF">QQ008_28265</name>
</gene>
<keyword evidence="2" id="KW-1185">Reference proteome</keyword>
<comment type="caution">
    <text evidence="1">The sequence shown here is derived from an EMBL/GenBank/DDBJ whole genome shotgun (WGS) entry which is preliminary data.</text>
</comment>
<dbReference type="Pfam" id="PF04390">
    <property type="entry name" value="LptE"/>
    <property type="match status" value="1"/>
</dbReference>
<accession>A0ABT8KX00</accession>
<sequence length="183" mass="20751">MKLKNRWLSFFVPVLLLIPLTCFESCKFYSFTGVSIDYATTKTISVKFFENLSGDGPPTLSNTFTEGLRDFYQQNTQLSVLTDGDDADLQIEGEIVGYNFTPVAPRASGSDDISDQAALTRLTITVKVSYINTQNEEEDFNRSFSFYDDYETESDLSTEEDRLIETIFDQIVLDIFNATVANW</sequence>
<dbReference type="RefSeq" id="WP_346755334.1">
    <property type="nucleotide sequence ID" value="NZ_JAUJEA010000016.1"/>
</dbReference>
<organism evidence="1 2">
    <name type="scientific">Splendidivirga corallicola</name>
    <dbReference type="NCBI Taxonomy" id="3051826"/>
    <lineage>
        <taxon>Bacteria</taxon>
        <taxon>Pseudomonadati</taxon>
        <taxon>Bacteroidota</taxon>
        <taxon>Cytophagia</taxon>
        <taxon>Cytophagales</taxon>
        <taxon>Splendidivirgaceae</taxon>
        <taxon>Splendidivirga</taxon>
    </lineage>
</organism>
<evidence type="ECO:0000313" key="2">
    <source>
        <dbReference type="Proteomes" id="UP001172082"/>
    </source>
</evidence>
<dbReference type="Proteomes" id="UP001172082">
    <property type="component" value="Unassembled WGS sequence"/>
</dbReference>